<dbReference type="SUPFAM" id="SSF103473">
    <property type="entry name" value="MFS general substrate transporter"/>
    <property type="match status" value="1"/>
</dbReference>
<dbReference type="InterPro" id="IPR005828">
    <property type="entry name" value="MFS_sugar_transport-like"/>
</dbReference>
<feature type="transmembrane region" description="Helical" evidence="7">
    <location>
        <begin position="440"/>
        <end position="460"/>
    </location>
</feature>
<dbReference type="GO" id="GO:0006817">
    <property type="term" value="P:phosphate ion transport"/>
    <property type="evidence" value="ECO:0007669"/>
    <property type="project" value="UniProtKB-KW"/>
</dbReference>
<evidence type="ECO:0000256" key="5">
    <source>
        <dbReference type="ARBA" id="ARBA00022989"/>
    </source>
</evidence>
<evidence type="ECO:0000256" key="1">
    <source>
        <dbReference type="ARBA" id="ARBA00004141"/>
    </source>
</evidence>
<keyword evidence="6 7" id="KW-0472">Membrane</keyword>
<organism evidence="9 10">
    <name type="scientific">Maudiozyma saulgeensis</name>
    <dbReference type="NCBI Taxonomy" id="1789683"/>
    <lineage>
        <taxon>Eukaryota</taxon>
        <taxon>Fungi</taxon>
        <taxon>Dikarya</taxon>
        <taxon>Ascomycota</taxon>
        <taxon>Saccharomycotina</taxon>
        <taxon>Saccharomycetes</taxon>
        <taxon>Saccharomycetales</taxon>
        <taxon>Saccharomycetaceae</taxon>
        <taxon>Maudiozyma</taxon>
    </lineage>
</organism>
<dbReference type="PROSITE" id="PS50850">
    <property type="entry name" value="MFS"/>
    <property type="match status" value="1"/>
</dbReference>
<name>A0A1X7R4R7_9SACH</name>
<keyword evidence="2" id="KW-0813">Transport</keyword>
<sequence>MSGIEQNIIKEDDRNDVKFSQSVHTKPLHNENLHHEQNLTEGGNTAFHNYINDFAHIDDPLERRRLALEKIDETSFGWLQIRTILIAGVGFMTDSYDIFAINLGISMMSYVFWEGNMPASTSTLLKISTSVGTVIGQFSFGLAADILGRKKIYGTELIIVIVTCILQCTIGPAPGVNFVAVLTFYRIIMGIGIGGDYPLSSIITSEFSTTKWRGAIMGAVFANQAWGQIMGGIIALIVVAAYKGEIEHANSGAECDYKCRKACDQMWRILIGFGAVPGVLALYYRLTIPESPRYQLDVNTELHQPITSYSSKVQAIDIHYDGKDTSSSSDHDLERGINVNAVQQKASFKDFCHHFGQWKYGKILFGTAGSWFMVDIAFYGLSLNSAVILQAIGYAGSGNIYLKLWDSCVGNLILVCAGSLPGYWVSVLCIDTLGRKPIQLLGFIMLTIWFCVIGFAYHKIPSNGLLGLYIICEFFSNFGPNVTTFIVPGECFPTRYRSTAHGISAACGKIGAIIAQTALGTLIDHNCARDGKKKNCWLPHVMEIFALFMLCGIVTSLFIPETTGMTLEEISEKYHDEVDPTKLQHDNGVLDTDSNGTISDSPLPKKKKTFFSIFDL</sequence>
<dbReference type="InterPro" id="IPR005829">
    <property type="entry name" value="Sugar_transporter_CS"/>
</dbReference>
<dbReference type="PANTHER" id="PTHR24064">
    <property type="entry name" value="SOLUTE CARRIER FAMILY 22 MEMBER"/>
    <property type="match status" value="1"/>
</dbReference>
<evidence type="ECO:0000256" key="2">
    <source>
        <dbReference type="ARBA" id="ARBA00022448"/>
    </source>
</evidence>
<comment type="subcellular location">
    <subcellularLocation>
        <location evidence="1">Membrane</location>
        <topology evidence="1">Multi-pass membrane protein</topology>
    </subcellularLocation>
</comment>
<dbReference type="FunFam" id="1.20.1250.20:FF:000421">
    <property type="entry name" value="Inorganic phosphate transporter"/>
    <property type="match status" value="1"/>
</dbReference>
<evidence type="ECO:0000256" key="7">
    <source>
        <dbReference type="SAM" id="Phobius"/>
    </source>
</evidence>
<dbReference type="STRING" id="1789683.A0A1X7R4R7"/>
<reference evidence="9 10" key="1">
    <citation type="submission" date="2017-04" db="EMBL/GenBank/DDBJ databases">
        <authorList>
            <person name="Afonso C.L."/>
            <person name="Miller P.J."/>
            <person name="Scott M.A."/>
            <person name="Spackman E."/>
            <person name="Goraichik I."/>
            <person name="Dimitrov K.M."/>
            <person name="Suarez D.L."/>
            <person name="Swayne D.E."/>
        </authorList>
    </citation>
    <scope>NUCLEOTIDE SEQUENCE [LARGE SCALE GENOMIC DNA]</scope>
</reference>
<dbReference type="Proteomes" id="UP000196158">
    <property type="component" value="Unassembled WGS sequence"/>
</dbReference>
<feature type="transmembrane region" description="Helical" evidence="7">
    <location>
        <begin position="363"/>
        <end position="392"/>
    </location>
</feature>
<dbReference type="InterPro" id="IPR020846">
    <property type="entry name" value="MFS_dom"/>
</dbReference>
<feature type="transmembrane region" description="Helical" evidence="7">
    <location>
        <begin position="266"/>
        <end position="284"/>
    </location>
</feature>
<feature type="domain" description="Major facilitator superfamily (MFS) profile" evidence="8">
    <location>
        <begin position="83"/>
        <end position="564"/>
    </location>
</feature>
<feature type="transmembrane region" description="Helical" evidence="7">
    <location>
        <begin position="154"/>
        <end position="172"/>
    </location>
</feature>
<feature type="transmembrane region" description="Helical" evidence="7">
    <location>
        <begin position="412"/>
        <end position="433"/>
    </location>
</feature>
<gene>
    <name evidence="9" type="ORF">KASA_0N04642G</name>
</gene>
<feature type="transmembrane region" description="Helical" evidence="7">
    <location>
        <begin position="125"/>
        <end position="147"/>
    </location>
</feature>
<dbReference type="GO" id="GO:0005315">
    <property type="term" value="F:phosphate transmembrane transporter activity"/>
    <property type="evidence" value="ECO:0007669"/>
    <property type="project" value="InterPro"/>
</dbReference>
<evidence type="ECO:0000259" key="8">
    <source>
        <dbReference type="PROSITE" id="PS50850"/>
    </source>
</evidence>
<dbReference type="InterPro" id="IPR036259">
    <property type="entry name" value="MFS_trans_sf"/>
</dbReference>
<dbReference type="AlphaFoldDB" id="A0A1X7R4R7"/>
<evidence type="ECO:0000256" key="6">
    <source>
        <dbReference type="ARBA" id="ARBA00023136"/>
    </source>
</evidence>
<keyword evidence="3" id="KW-0592">Phosphate transport</keyword>
<proteinExistence type="predicted"/>
<keyword evidence="5 7" id="KW-1133">Transmembrane helix</keyword>
<feature type="transmembrane region" description="Helical" evidence="7">
    <location>
        <begin position="220"/>
        <end position="242"/>
    </location>
</feature>
<feature type="transmembrane region" description="Helical" evidence="7">
    <location>
        <begin position="541"/>
        <end position="559"/>
    </location>
</feature>
<dbReference type="Pfam" id="PF00083">
    <property type="entry name" value="Sugar_tr"/>
    <property type="match status" value="1"/>
</dbReference>
<evidence type="ECO:0000313" key="9">
    <source>
        <dbReference type="EMBL" id="SMN20479.1"/>
    </source>
</evidence>
<dbReference type="PROSITE" id="PS00217">
    <property type="entry name" value="SUGAR_TRANSPORT_2"/>
    <property type="match status" value="1"/>
</dbReference>
<evidence type="ECO:0000313" key="10">
    <source>
        <dbReference type="Proteomes" id="UP000196158"/>
    </source>
</evidence>
<dbReference type="InterPro" id="IPR004738">
    <property type="entry name" value="Phos_permease"/>
</dbReference>
<evidence type="ECO:0000256" key="4">
    <source>
        <dbReference type="ARBA" id="ARBA00022692"/>
    </source>
</evidence>
<protein>
    <submittedName>
        <fullName evidence="9">Similar to Saccharomyces cerevisiae YML123C PHO84 High-affinity inorganic phosphate (Pi) transporter and low-affinity manganese transporter</fullName>
    </submittedName>
</protein>
<evidence type="ECO:0000256" key="3">
    <source>
        <dbReference type="ARBA" id="ARBA00022592"/>
    </source>
</evidence>
<keyword evidence="4 7" id="KW-0812">Transmembrane</keyword>
<keyword evidence="10" id="KW-1185">Reference proteome</keyword>
<dbReference type="OrthoDB" id="433512at2759"/>
<feature type="transmembrane region" description="Helical" evidence="7">
    <location>
        <begin position="466"/>
        <end position="487"/>
    </location>
</feature>
<dbReference type="NCBIfam" id="TIGR00887">
    <property type="entry name" value="2A0109"/>
    <property type="match status" value="1"/>
</dbReference>
<dbReference type="Gene3D" id="1.20.1250.20">
    <property type="entry name" value="MFS general substrate transporter like domains"/>
    <property type="match status" value="2"/>
</dbReference>
<dbReference type="EMBL" id="FXLY01000005">
    <property type="protein sequence ID" value="SMN20479.1"/>
    <property type="molecule type" value="Genomic_DNA"/>
</dbReference>
<feature type="transmembrane region" description="Helical" evidence="7">
    <location>
        <begin position="96"/>
        <end position="113"/>
    </location>
</feature>
<dbReference type="CDD" id="cd17364">
    <property type="entry name" value="MFS_PhT"/>
    <property type="match status" value="1"/>
</dbReference>
<accession>A0A1X7R4R7</accession>
<dbReference type="GO" id="GO:0016020">
    <property type="term" value="C:membrane"/>
    <property type="evidence" value="ECO:0007669"/>
    <property type="project" value="UniProtKB-SubCell"/>
</dbReference>